<dbReference type="Proteomes" id="UP000095662">
    <property type="component" value="Unassembled WGS sequence"/>
</dbReference>
<name>A0A174ZGX6_9FIRM</name>
<dbReference type="Pfam" id="PF03418">
    <property type="entry name" value="Peptidase_A25"/>
    <property type="match status" value="1"/>
</dbReference>
<dbReference type="GO" id="GO:0008233">
    <property type="term" value="F:peptidase activity"/>
    <property type="evidence" value="ECO:0007669"/>
    <property type="project" value="UniProtKB-KW"/>
</dbReference>
<evidence type="ECO:0000313" key="4">
    <source>
        <dbReference type="EMBL" id="CUQ84149.1"/>
    </source>
</evidence>
<gene>
    <name evidence="4" type="primary">gpr</name>
    <name evidence="4" type="ORF">ERS852540_00814</name>
</gene>
<keyword evidence="2 4" id="KW-0378">Hydrolase</keyword>
<dbReference type="EMBL" id="CZBY01000005">
    <property type="protein sequence ID" value="CUQ84149.1"/>
    <property type="molecule type" value="Genomic_DNA"/>
</dbReference>
<dbReference type="InterPro" id="IPR005080">
    <property type="entry name" value="Peptidase_A25"/>
</dbReference>
<keyword evidence="1 4" id="KW-0645">Protease</keyword>
<keyword evidence="3" id="KW-0865">Zymogen</keyword>
<organism evidence="4 5">
    <name type="scientific">[Eubacterium] siraeum</name>
    <dbReference type="NCBI Taxonomy" id="39492"/>
    <lineage>
        <taxon>Bacteria</taxon>
        <taxon>Bacillati</taxon>
        <taxon>Bacillota</taxon>
        <taxon>Clostridia</taxon>
        <taxon>Eubacteriales</taxon>
        <taxon>Oscillospiraceae</taxon>
        <taxon>Oscillospiraceae incertae sedis</taxon>
    </lineage>
</organism>
<dbReference type="SUPFAM" id="SSF53163">
    <property type="entry name" value="HybD-like"/>
    <property type="match status" value="1"/>
</dbReference>
<dbReference type="AlphaFoldDB" id="A0A174ZGX6"/>
<dbReference type="OrthoDB" id="9777293at2"/>
<dbReference type="NCBIfam" id="TIGR01441">
    <property type="entry name" value="GPR"/>
    <property type="match status" value="1"/>
</dbReference>
<proteinExistence type="predicted"/>
<dbReference type="Gene3D" id="3.40.50.1450">
    <property type="entry name" value="HybD-like"/>
    <property type="match status" value="1"/>
</dbReference>
<evidence type="ECO:0000256" key="2">
    <source>
        <dbReference type="ARBA" id="ARBA00022801"/>
    </source>
</evidence>
<sequence length="262" mass="28423">MQLTGRTDMATEFVKGKNGIRCESYELYGEKITEIIVSEKETALFNRPCGRYFTVDSTDVPYADGQIHALCAVLNKLLPEGKCLVTGLGNPSVASDSLGWRTAGRVLATSHFIEKMHNADGIGNVSVIRTDVSANSGIDSVCHAIFCAEKIKADYIVAIDSLACSEPEHLCRSIQVTDTGITPGSTAGNRNRLDSAAAGIPVIAVGVPTTMEYESDNDRFFVTRYDIDVEISRYAHIISCALNRSLCPSLSYSDISMLMNYS</sequence>
<protein>
    <submittedName>
        <fullName evidence="4">Germination protease</fullName>
        <ecNumber evidence="4">3.4.24.78</ecNumber>
    </submittedName>
</protein>
<dbReference type="InterPro" id="IPR023430">
    <property type="entry name" value="Pept_HybD-like_dom_sf"/>
</dbReference>
<accession>A0A174ZGX6</accession>
<evidence type="ECO:0000313" key="5">
    <source>
        <dbReference type="Proteomes" id="UP000095662"/>
    </source>
</evidence>
<dbReference type="EC" id="3.4.24.78" evidence="4"/>
<evidence type="ECO:0000256" key="1">
    <source>
        <dbReference type="ARBA" id="ARBA00022670"/>
    </source>
</evidence>
<reference evidence="4 5" key="1">
    <citation type="submission" date="2015-09" db="EMBL/GenBank/DDBJ databases">
        <authorList>
            <consortium name="Pathogen Informatics"/>
        </authorList>
    </citation>
    <scope>NUCLEOTIDE SEQUENCE [LARGE SCALE GENOMIC DNA]</scope>
    <source>
        <strain evidence="4 5">2789STDY5834928</strain>
    </source>
</reference>
<dbReference type="STRING" id="39492.ERS852540_00814"/>
<dbReference type="GO" id="GO:0009847">
    <property type="term" value="P:spore germination"/>
    <property type="evidence" value="ECO:0007669"/>
    <property type="project" value="InterPro"/>
</dbReference>
<evidence type="ECO:0000256" key="3">
    <source>
        <dbReference type="ARBA" id="ARBA00023145"/>
    </source>
</evidence>
<dbReference type="GO" id="GO:0006508">
    <property type="term" value="P:proteolysis"/>
    <property type="evidence" value="ECO:0007669"/>
    <property type="project" value="UniProtKB-KW"/>
</dbReference>